<dbReference type="Proteomes" id="UP000292082">
    <property type="component" value="Unassembled WGS sequence"/>
</dbReference>
<dbReference type="EMBL" id="ML145088">
    <property type="protein sequence ID" value="TBU63767.1"/>
    <property type="molecule type" value="Genomic_DNA"/>
</dbReference>
<dbReference type="STRING" id="114155.A0A4Q9Q884"/>
<evidence type="ECO:0008006" key="6">
    <source>
        <dbReference type="Google" id="ProtNLM"/>
    </source>
</evidence>
<dbReference type="PANTHER" id="PTHR47942:SF63">
    <property type="entry name" value="PENTATRICOPEPTIDE REPEAT-CONTAINING PROTEIN"/>
    <property type="match status" value="1"/>
</dbReference>
<feature type="repeat" description="PPR" evidence="2">
    <location>
        <begin position="695"/>
        <end position="726"/>
    </location>
</feature>
<dbReference type="InterPro" id="IPR051222">
    <property type="entry name" value="PPR/CCM1_RNA-binding"/>
</dbReference>
<keyword evidence="1" id="KW-0677">Repeat</keyword>
<reference evidence="4 5" key="1">
    <citation type="submission" date="2019-01" db="EMBL/GenBank/DDBJ databases">
        <title>Draft genome sequences of three monokaryotic isolates of the white-rot basidiomycete fungus Dichomitus squalens.</title>
        <authorList>
            <consortium name="DOE Joint Genome Institute"/>
            <person name="Lopez S.C."/>
            <person name="Andreopoulos B."/>
            <person name="Pangilinan J."/>
            <person name="Lipzen A."/>
            <person name="Riley R."/>
            <person name="Ahrendt S."/>
            <person name="Ng V."/>
            <person name="Barry K."/>
            <person name="Daum C."/>
            <person name="Grigoriev I.V."/>
            <person name="Hilden K.S."/>
            <person name="Makela M.R."/>
            <person name="de Vries R.P."/>
        </authorList>
    </citation>
    <scope>NUCLEOTIDE SEQUENCE [LARGE SCALE GENOMIC DNA]</scope>
    <source>
        <strain evidence="4 5">CBS 464.89</strain>
    </source>
</reference>
<evidence type="ECO:0000256" key="2">
    <source>
        <dbReference type="PROSITE-ProRule" id="PRU00708"/>
    </source>
</evidence>
<dbReference type="AlphaFoldDB" id="A0A4Q9Q884"/>
<dbReference type="PANTHER" id="PTHR47942">
    <property type="entry name" value="TETRATRICOPEPTIDE REPEAT (TPR)-LIKE SUPERFAMILY PROTEIN-RELATED"/>
    <property type="match status" value="1"/>
</dbReference>
<evidence type="ECO:0000256" key="1">
    <source>
        <dbReference type="ARBA" id="ARBA00022737"/>
    </source>
</evidence>
<dbReference type="Gene3D" id="1.25.40.10">
    <property type="entry name" value="Tetratricopeptide repeat domain"/>
    <property type="match status" value="2"/>
</dbReference>
<feature type="compositionally biased region" description="Polar residues" evidence="3">
    <location>
        <begin position="26"/>
        <end position="47"/>
    </location>
</feature>
<keyword evidence="5" id="KW-1185">Reference proteome</keyword>
<evidence type="ECO:0000313" key="5">
    <source>
        <dbReference type="Proteomes" id="UP000292082"/>
    </source>
</evidence>
<dbReference type="NCBIfam" id="TIGR00756">
    <property type="entry name" value="PPR"/>
    <property type="match status" value="1"/>
</dbReference>
<dbReference type="PROSITE" id="PS51375">
    <property type="entry name" value="PPR"/>
    <property type="match status" value="1"/>
</dbReference>
<dbReference type="InterPro" id="IPR002885">
    <property type="entry name" value="PPR_rpt"/>
</dbReference>
<gene>
    <name evidence="4" type="ORF">BD310DRAFT_841033</name>
</gene>
<proteinExistence type="predicted"/>
<name>A0A4Q9Q884_9APHY</name>
<dbReference type="Pfam" id="PF01535">
    <property type="entry name" value="PPR"/>
    <property type="match status" value="2"/>
</dbReference>
<dbReference type="InterPro" id="IPR011990">
    <property type="entry name" value="TPR-like_helical_dom_sf"/>
</dbReference>
<evidence type="ECO:0000313" key="4">
    <source>
        <dbReference type="EMBL" id="TBU63767.1"/>
    </source>
</evidence>
<sequence>MLLRRAFVEGRRIQARHPLRPRSSIHSRTTSLAAQPTQQHVNKPRESTTLQVSDRAFIKEIEHFHAVVSAGGKTPRPAFNRLRGCVGMLSDASSLLQEPSKSLLEEALLRLCRSPYPHDCTIVKDGLLMSAQLLGVAAADYAADVFNRLVDKSDVRSALDWLWVTGKMSGIDVGYALVLAPWHRLLEVGAGNRNEYLIANALTKMERLKVSPTVDTGRIIVAAMFRSASLDKARPPPSYDTMKHLINLFHSAGIPYDEHTLSVIKEGYTDADEEIGRRVELLYTSTLVRPGTGLSEARMHEALASTAANGTRKQVLRQLRRFQEVGLRPSEDTLFSVLGGDAKIDDYEYWCKTLGVSGGSKAAAKVMQNVLAAGGSSGPRLVEFYQHERNKGYTVSSYMLHFAIQALLSSALAAPSERAVETALVLYRDFIREDDAASPDKDDHSRRKHPEPRTYQLLLRTLTRGYDKKYLPVAISLMDDMRRFDVDLDPQTTASVIILLMRACPTPAESFEAYRLLGKPPDQSDKPNLDEEGYNAILDTFCKLKTWPDGIPSTKHFFQIVTDMRKHSLELNHKAYTIIIGHLARLATAASSAPSVLETGDVRTQIAKSIARVHNHLNVNSGFTPDVALWNQLMDAYQRAGCFTEACRIWQKLFATRTFNNVSVSIIIDACAFNQAYDMAVRVFTGLVDSGYPMNVRNWNTLLECLCRLDRIDEAMKVLCLEMMGREDGIEPDKESIRILLKFAAKHGQEPEVRSKIKRFLPKLYYSLQSEMGWQS</sequence>
<feature type="region of interest" description="Disordered" evidence="3">
    <location>
        <begin position="19"/>
        <end position="47"/>
    </location>
</feature>
<organism evidence="4 5">
    <name type="scientific">Dichomitus squalens</name>
    <dbReference type="NCBI Taxonomy" id="114155"/>
    <lineage>
        <taxon>Eukaryota</taxon>
        <taxon>Fungi</taxon>
        <taxon>Dikarya</taxon>
        <taxon>Basidiomycota</taxon>
        <taxon>Agaricomycotina</taxon>
        <taxon>Agaricomycetes</taxon>
        <taxon>Polyporales</taxon>
        <taxon>Polyporaceae</taxon>
        <taxon>Dichomitus</taxon>
    </lineage>
</organism>
<accession>A0A4Q9Q884</accession>
<protein>
    <recommendedName>
        <fullName evidence="6">Pentacotripeptide-repeat region of PRORP domain-containing protein</fullName>
    </recommendedName>
</protein>
<evidence type="ECO:0000256" key="3">
    <source>
        <dbReference type="SAM" id="MobiDB-lite"/>
    </source>
</evidence>